<evidence type="ECO:0000313" key="9">
    <source>
        <dbReference type="Proteomes" id="UP000594903"/>
    </source>
</evidence>
<evidence type="ECO:0000256" key="1">
    <source>
        <dbReference type="ARBA" id="ARBA00004167"/>
    </source>
</evidence>
<dbReference type="PANTHER" id="PTHR36985">
    <property type="entry name" value="TRANSLOCATION AND ASSEMBLY MODULE SUBUNIT TAMB"/>
    <property type="match status" value="1"/>
</dbReference>
<dbReference type="GO" id="GO:0009306">
    <property type="term" value="P:protein secretion"/>
    <property type="evidence" value="ECO:0007669"/>
    <property type="project" value="InterPro"/>
</dbReference>
<dbReference type="PANTHER" id="PTHR36985:SF1">
    <property type="entry name" value="TRANSLOCATION AND ASSEMBLY MODULE SUBUNIT TAMB"/>
    <property type="match status" value="1"/>
</dbReference>
<evidence type="ECO:0000313" key="6">
    <source>
        <dbReference type="EMBL" id="QPT41010.1"/>
    </source>
</evidence>
<comment type="subcellular location">
    <subcellularLocation>
        <location evidence="1">Membrane</location>
        <topology evidence="1">Single-pass membrane protein</topology>
    </subcellularLocation>
</comment>
<keyword evidence="3" id="KW-1133">Transmembrane helix</keyword>
<dbReference type="Proteomes" id="UP000594903">
    <property type="component" value="Chromosome"/>
</dbReference>
<evidence type="ECO:0000313" key="8">
    <source>
        <dbReference type="Proteomes" id="UP000254603"/>
    </source>
</evidence>
<evidence type="ECO:0000256" key="2">
    <source>
        <dbReference type="ARBA" id="ARBA00022692"/>
    </source>
</evidence>
<name>A0A378XFE3_9BURK</name>
<dbReference type="OrthoDB" id="5288149at2"/>
<gene>
    <name evidence="6" type="ORF">I6G29_05560</name>
    <name evidence="7" type="ORF">NCTC11997_01167</name>
</gene>
<dbReference type="EMBL" id="CP065725">
    <property type="protein sequence ID" value="QPT41010.1"/>
    <property type="molecule type" value="Genomic_DNA"/>
</dbReference>
<evidence type="ECO:0000256" key="4">
    <source>
        <dbReference type="ARBA" id="ARBA00023136"/>
    </source>
</evidence>
<dbReference type="InterPro" id="IPR007452">
    <property type="entry name" value="TamB_C"/>
</dbReference>
<accession>A0A378XFE3</accession>
<keyword evidence="4" id="KW-0472">Membrane</keyword>
<dbReference type="STRING" id="1122619.GCA_000373745_00855"/>
<dbReference type="Pfam" id="PF04357">
    <property type="entry name" value="TamB"/>
    <property type="match status" value="1"/>
</dbReference>
<feature type="domain" description="Translocation and assembly module TamB C-terminal" evidence="5">
    <location>
        <begin position="1705"/>
        <end position="2042"/>
    </location>
</feature>
<evidence type="ECO:0000259" key="5">
    <source>
        <dbReference type="Pfam" id="PF04357"/>
    </source>
</evidence>
<keyword evidence="2" id="KW-0812">Transmembrane</keyword>
<dbReference type="RefSeq" id="WP_040608141.1">
    <property type="nucleotide sequence ID" value="NZ_CP065725.1"/>
</dbReference>
<reference evidence="6 9" key="2">
    <citation type="submission" date="2020-12" db="EMBL/GenBank/DDBJ databases">
        <title>FDA dAtabase for Regulatory Grade micrObial Sequences (FDA-ARGOS): Supporting development and validation of Infectious Disease Dx tests.</title>
        <authorList>
            <person name="Sproer C."/>
            <person name="Gronow S."/>
            <person name="Severitt S."/>
            <person name="Schroder I."/>
            <person name="Tallon L."/>
            <person name="Sadzewicz L."/>
            <person name="Zhao X."/>
            <person name="Boylan J."/>
            <person name="Ott S."/>
            <person name="Bowen H."/>
            <person name="Vavikolanu K."/>
            <person name="Mehta A."/>
            <person name="Aluvathingal J."/>
            <person name="Nadendla S."/>
            <person name="Lowell S."/>
            <person name="Myers T."/>
            <person name="Yan Y."/>
            <person name="Sichtig H."/>
        </authorList>
    </citation>
    <scope>NUCLEOTIDE SEQUENCE [LARGE SCALE GENOMIC DNA]</scope>
    <source>
        <strain evidence="6 9">FDAARGOS_872</strain>
    </source>
</reference>
<dbReference type="Proteomes" id="UP000254603">
    <property type="component" value="Unassembled WGS sequence"/>
</dbReference>
<dbReference type="GO" id="GO:0097347">
    <property type="term" value="C:TAM protein secretion complex"/>
    <property type="evidence" value="ECO:0007669"/>
    <property type="project" value="TreeGrafter"/>
</dbReference>
<sequence length="2056" mass="223681">MKLFRFSWLKLLAFILILLFSVLAFLVGTQSGSRWLLNTVMSQINGRMVQIEGTIWSGIRSKELEVTTPALKIVANDNALAVNWLSLLRARLQVEHLTTADLNIEFFPTEPKLEEESDSELSLPISIQVDKVSVGKFTLTDAKGKNLPVGLSNFDLENLVLNSTGDTTAELQSLTVTHPDVTSELNGTVTLDKLAYPWPMHLKLTTVNTGLHTQSPLCVDYLLGKSRGLRIQAICQIDAQAEINGGLEDLNIKLTADGVDQGLDLDVEAGLNLASSIPLTKAIIDLQVAKDMRLHTEIHSESREVASAVEGETQSVVSRLSGQVSTDRFNLGMVKADSRLDSDLNFVVDFNEQAQLQSLALKGGVFRGSRWGGEALNAGININADLSDVFVKEGVTAWESLRLANSDVLINLGDNTIETKGQFLATEQPLDGLQLHADLQDLSQLAAGMVGTAEVKLNMLGNIRDHDIKASINYAPDVVDVESLTVSELAKARHGLGKEPLDLHFDLIGELSSTEGRYHWQANLDSLSLQHAGFVVEQKDTLALRFEQAVNDFLLEIGQTDLALTLPGEHEGFLQHKKTELRSGGWLTQGGFNELALENRLLQLLGIEENLAATLAALQAKEIDNLSAAERQAHLQAIADVKNLIAVKKQITPIVYDGDWALNAQPDLAGTINLQRHAGSTILPLTHPLPLDLADIQVELGTTVDEEIQQSLVSVQGTGEQSKLHADLSIESGFAMVIKKATIALTSIDGGSLKAEINTSRDQERDQVQLWTADLDAQNFSLSDFSLGHLPEQSSLSLQGALNATIMQRNQILNLQPDIVIKPGSSWNEHALHGQIKALVDLTGVFALAQQIELDQSLAAPKWYQLRLEDVDTLISLGGSSIKLAGELGAEGDELKLDADMPTLAYWWPDLPGQIQADLLLSGNPEHHSLTLNFLYDSFLASDAEEQPLLFNLDLDGEVLFENTTPYSWRFAVGDLGASYASVALANQKPLVVNLNLLTDKQQFSWEVGEADLNLSYPDGRQSVIHHQYSQGQSQHWETQGSLTDMIASMPLYEYLLAMADALTDKKLLTTEKVAQVSSDDELVFDGAWDFKQEAQLSGRFDLVRKYTSGRWPFPTPVPLDFDKLSVQVGDGTETEQAAGYIAHAGGMHIQASGEGPNSNLDANVFLHPASPFMLEQAQVNLSLPDASTLNAHVFTGTDGEYLENVRFYGLVQTSGIPLDKVSYGAVPPGMINGDVHFNVILSEDNQPRQAFITGEFADDSRWNNQALQGNIDLGLYYQDPHNFRVNKADIDLRLGQSHINSKGAFGELDDSLVLAVKAPRLNDLWPGLPGSVNLDLKLDGTIADNVLVTKGRFSQGDFKAVGKAPIDFELRAAGGWQALTEEGYEGWAGTVDYLDVQHAGFEVTQAEPVKLSIIPQGVDAKPQWDVGASNVRVVLPGNHKITLEQDGSQGKAGQFDTRGAIRGFTLTPQLISDLQEAFGIELASRGESLNHGIVVRGRKATEVNPPVFDLVWDFDFDGALSGTANLVKLKGDFLIPSDPPVALGLEKMELSLNSQPQGDNLSRLTANLDLVTKSKGSVQGTARLNLNGFNPVFDNNTQANIVGHMDDISWLTGLTGDLLELGGRVDLDVNANYHGGNWVTSGGVKVEELRIVEVENGIRLLNGTLDLGLNGNDVVINRLHFPSVIRIMPNEWRTRQWIEENPPAQNGSLDISGRWNLQSSRGQVQVLFDHYPVLQRTDRFAMISGEVNVDAALPRIVVGGKVTADAGWVSVDIKGTAPTLDSDVVIVRKGEEVPEAKPSELDLDLNFTVDLGPRFYVVGFGLDAGLVGAITIKQANNMLSAEGQFNTRGGAIEAYGQRLQIRRGRIAFQGDIANPVLDIEALRRNLEVEAGLRVVGNARNPKISLISYPEVSEVEKLSWLIMGRGPDSGGGDLAMLLTVGTSLLSGDATSEPLHRQIGLDDVAIRKGDVGESGSILPRRTVGDSTSYLGQNDISEQFIQLTKQLRQGVSVSIEQALSGSGTVARVSYNLIRNLTIDAKVGTVSGIEMVYRRFFRD</sequence>
<evidence type="ECO:0000313" key="7">
    <source>
        <dbReference type="EMBL" id="SUA53439.1"/>
    </source>
</evidence>
<proteinExistence type="predicted"/>
<dbReference type="EMBL" id="UGSB01000001">
    <property type="protein sequence ID" value="SUA53439.1"/>
    <property type="molecule type" value="Genomic_DNA"/>
</dbReference>
<evidence type="ECO:0000256" key="3">
    <source>
        <dbReference type="ARBA" id="ARBA00022989"/>
    </source>
</evidence>
<organism evidence="7 8">
    <name type="scientific">Oligella ureolytica</name>
    <dbReference type="NCBI Taxonomy" id="90244"/>
    <lineage>
        <taxon>Bacteria</taxon>
        <taxon>Pseudomonadati</taxon>
        <taxon>Pseudomonadota</taxon>
        <taxon>Betaproteobacteria</taxon>
        <taxon>Burkholderiales</taxon>
        <taxon>Alcaligenaceae</taxon>
        <taxon>Oligella</taxon>
    </lineage>
</organism>
<protein>
    <submittedName>
        <fullName evidence="7">Family of uncharacterized function (DUF490)</fullName>
    </submittedName>
    <submittedName>
        <fullName evidence="6">Translocation/assembly module TamB domain-containing protein</fullName>
    </submittedName>
</protein>
<reference evidence="7 8" key="1">
    <citation type="submission" date="2018-06" db="EMBL/GenBank/DDBJ databases">
        <authorList>
            <consortium name="Pathogen Informatics"/>
            <person name="Doyle S."/>
        </authorList>
    </citation>
    <scope>NUCLEOTIDE SEQUENCE [LARGE SCALE GENOMIC DNA]</scope>
    <source>
        <strain evidence="7 8">NCTC11997</strain>
    </source>
</reference>
<dbReference type="GO" id="GO:0005886">
    <property type="term" value="C:plasma membrane"/>
    <property type="evidence" value="ECO:0007669"/>
    <property type="project" value="InterPro"/>
</dbReference>
<keyword evidence="9" id="KW-1185">Reference proteome</keyword>